<dbReference type="InterPro" id="IPR013766">
    <property type="entry name" value="Thioredoxin_domain"/>
</dbReference>
<dbReference type="InterPro" id="IPR025380">
    <property type="entry name" value="DUF4369"/>
</dbReference>
<dbReference type="EMBL" id="QKLU01000002">
    <property type="protein sequence ID" value="PYF76044.1"/>
    <property type="molecule type" value="Genomic_DNA"/>
</dbReference>
<evidence type="ECO:0000259" key="6">
    <source>
        <dbReference type="PROSITE" id="PS51352"/>
    </source>
</evidence>
<sequence>MKSFILSAALLFPLAVAAQDGFTIKGKAGKLNAPAKVYLRYIVGNAMISDSSAVLNGAFEFKGKVKGPAEAILQIKYDPAVKPDMKRKMDILNFYLENTNISIKTPDSIYRAVVSGSGINDDNARYLAMLKPVLDKRNVLTNQYRNQSPEQRKDLALQKDMDNRFEAIEKEMEPLNEKFIRENRNSYMALVAYKKILGYDIKPKVAEPEFNKFSASLKATPLGKSIAEAIESAKKTDIGNMAMDFTQNDPDGKPVKLSDFKGKYVLVDFWASWCGPCRQENPNVLKAYNKYKDKNFTVLGVSLERPNGREAWLKAIKDDGLTWTHVSDLKYFDNEVSKMYGIQAIPSNVLVDPNGKIVAKNIRDEALQSKLAELLGASK</sequence>
<evidence type="ECO:0000256" key="5">
    <source>
        <dbReference type="SAM" id="SignalP"/>
    </source>
</evidence>
<evidence type="ECO:0000313" key="8">
    <source>
        <dbReference type="Proteomes" id="UP000248198"/>
    </source>
</evidence>
<feature type="chain" id="PRO_5016293331" evidence="5">
    <location>
        <begin position="19"/>
        <end position="379"/>
    </location>
</feature>
<evidence type="ECO:0000256" key="2">
    <source>
        <dbReference type="ARBA" id="ARBA00022748"/>
    </source>
</evidence>
<protein>
    <submittedName>
        <fullName evidence="7">Peroxiredoxin</fullName>
    </submittedName>
</protein>
<keyword evidence="8" id="KW-1185">Reference proteome</keyword>
<keyword evidence="2" id="KW-0201">Cytochrome c-type biogenesis</keyword>
<dbReference type="Pfam" id="PF14289">
    <property type="entry name" value="DUF4369"/>
    <property type="match status" value="1"/>
</dbReference>
<keyword evidence="5" id="KW-0732">Signal</keyword>
<dbReference type="GO" id="GO:0030313">
    <property type="term" value="C:cell envelope"/>
    <property type="evidence" value="ECO:0007669"/>
    <property type="project" value="UniProtKB-SubCell"/>
</dbReference>
<feature type="domain" description="Thioredoxin" evidence="6">
    <location>
        <begin position="236"/>
        <end position="379"/>
    </location>
</feature>
<dbReference type="GO" id="GO:0016491">
    <property type="term" value="F:oxidoreductase activity"/>
    <property type="evidence" value="ECO:0007669"/>
    <property type="project" value="InterPro"/>
</dbReference>
<dbReference type="SUPFAM" id="SSF52833">
    <property type="entry name" value="Thioredoxin-like"/>
    <property type="match status" value="1"/>
</dbReference>
<organism evidence="7 8">
    <name type="scientific">Pedobacter nutrimenti</name>
    <dbReference type="NCBI Taxonomy" id="1241337"/>
    <lineage>
        <taxon>Bacteria</taxon>
        <taxon>Pseudomonadati</taxon>
        <taxon>Bacteroidota</taxon>
        <taxon>Sphingobacteriia</taxon>
        <taxon>Sphingobacteriales</taxon>
        <taxon>Sphingobacteriaceae</taxon>
        <taxon>Pedobacter</taxon>
    </lineage>
</organism>
<dbReference type="InterPro" id="IPR036249">
    <property type="entry name" value="Thioredoxin-like_sf"/>
</dbReference>
<dbReference type="CDD" id="cd02966">
    <property type="entry name" value="TlpA_like_family"/>
    <property type="match status" value="1"/>
</dbReference>
<dbReference type="InterPro" id="IPR050553">
    <property type="entry name" value="Thioredoxin_ResA/DsbE_sf"/>
</dbReference>
<evidence type="ECO:0000256" key="4">
    <source>
        <dbReference type="ARBA" id="ARBA00023284"/>
    </source>
</evidence>
<dbReference type="InterPro" id="IPR000866">
    <property type="entry name" value="AhpC/TSA"/>
</dbReference>
<accession>A0A318UHX9</accession>
<proteinExistence type="predicted"/>
<evidence type="ECO:0000313" key="7">
    <source>
        <dbReference type="EMBL" id="PYF76044.1"/>
    </source>
</evidence>
<name>A0A318UHX9_9SPHI</name>
<dbReference type="Proteomes" id="UP000248198">
    <property type="component" value="Unassembled WGS sequence"/>
</dbReference>
<dbReference type="OrthoDB" id="750178at2"/>
<dbReference type="InterPro" id="IPR017937">
    <property type="entry name" value="Thioredoxin_CS"/>
</dbReference>
<dbReference type="PANTHER" id="PTHR42852">
    <property type="entry name" value="THIOL:DISULFIDE INTERCHANGE PROTEIN DSBE"/>
    <property type="match status" value="1"/>
</dbReference>
<gene>
    <name evidence="7" type="ORF">B0O44_102600</name>
</gene>
<evidence type="ECO:0000256" key="3">
    <source>
        <dbReference type="ARBA" id="ARBA00023157"/>
    </source>
</evidence>
<dbReference type="Pfam" id="PF00578">
    <property type="entry name" value="AhpC-TSA"/>
    <property type="match status" value="1"/>
</dbReference>
<dbReference type="GO" id="GO:0016209">
    <property type="term" value="F:antioxidant activity"/>
    <property type="evidence" value="ECO:0007669"/>
    <property type="project" value="InterPro"/>
</dbReference>
<keyword evidence="4" id="KW-0676">Redox-active center</keyword>
<comment type="subcellular location">
    <subcellularLocation>
        <location evidence="1">Cell envelope</location>
    </subcellularLocation>
</comment>
<dbReference type="GO" id="GO:0017004">
    <property type="term" value="P:cytochrome complex assembly"/>
    <property type="evidence" value="ECO:0007669"/>
    <property type="project" value="UniProtKB-KW"/>
</dbReference>
<feature type="signal peptide" evidence="5">
    <location>
        <begin position="1"/>
        <end position="18"/>
    </location>
</feature>
<evidence type="ECO:0000256" key="1">
    <source>
        <dbReference type="ARBA" id="ARBA00004196"/>
    </source>
</evidence>
<dbReference type="RefSeq" id="WP_110828859.1">
    <property type="nucleotide sequence ID" value="NZ_QKLU01000002.1"/>
</dbReference>
<dbReference type="PANTHER" id="PTHR42852:SF6">
    <property type="entry name" value="THIOL:DISULFIDE INTERCHANGE PROTEIN DSBE"/>
    <property type="match status" value="1"/>
</dbReference>
<dbReference type="PROSITE" id="PS51352">
    <property type="entry name" value="THIOREDOXIN_2"/>
    <property type="match status" value="1"/>
</dbReference>
<dbReference type="Gene3D" id="3.40.30.10">
    <property type="entry name" value="Glutaredoxin"/>
    <property type="match status" value="1"/>
</dbReference>
<comment type="caution">
    <text evidence="7">The sequence shown here is derived from an EMBL/GenBank/DDBJ whole genome shotgun (WGS) entry which is preliminary data.</text>
</comment>
<dbReference type="PROSITE" id="PS00194">
    <property type="entry name" value="THIOREDOXIN_1"/>
    <property type="match status" value="1"/>
</dbReference>
<reference evidence="7 8" key="1">
    <citation type="submission" date="2018-06" db="EMBL/GenBank/DDBJ databases">
        <title>Genomic Encyclopedia of Archaeal and Bacterial Type Strains, Phase II (KMG-II): from individual species to whole genera.</title>
        <authorList>
            <person name="Goeker M."/>
        </authorList>
    </citation>
    <scope>NUCLEOTIDE SEQUENCE [LARGE SCALE GENOMIC DNA]</scope>
    <source>
        <strain evidence="7 8">DSM 27372</strain>
    </source>
</reference>
<keyword evidence="3" id="KW-1015">Disulfide bond</keyword>
<dbReference type="AlphaFoldDB" id="A0A318UHX9"/>